<dbReference type="EMBL" id="JANPWB010000002">
    <property type="protein sequence ID" value="KAJ1209077.1"/>
    <property type="molecule type" value="Genomic_DNA"/>
</dbReference>
<reference evidence="2" key="1">
    <citation type="journal article" date="2022" name="bioRxiv">
        <title>Sequencing and chromosome-scale assembly of the giantPleurodeles waltlgenome.</title>
        <authorList>
            <person name="Brown T."/>
            <person name="Elewa A."/>
            <person name="Iarovenko S."/>
            <person name="Subramanian E."/>
            <person name="Araus A.J."/>
            <person name="Petzold A."/>
            <person name="Susuki M."/>
            <person name="Suzuki K.-i.T."/>
            <person name="Hayashi T."/>
            <person name="Toyoda A."/>
            <person name="Oliveira C."/>
            <person name="Osipova E."/>
            <person name="Leigh N.D."/>
            <person name="Simon A."/>
            <person name="Yun M.H."/>
        </authorList>
    </citation>
    <scope>NUCLEOTIDE SEQUENCE</scope>
    <source>
        <strain evidence="2">20211129_DDA</strain>
        <tissue evidence="2">Liver</tissue>
    </source>
</reference>
<evidence type="ECO:0000256" key="1">
    <source>
        <dbReference type="SAM" id="MobiDB-lite"/>
    </source>
</evidence>
<gene>
    <name evidence="2" type="ORF">NDU88_004456</name>
</gene>
<keyword evidence="3" id="KW-1185">Reference proteome</keyword>
<feature type="region of interest" description="Disordered" evidence="1">
    <location>
        <begin position="139"/>
        <end position="162"/>
    </location>
</feature>
<sequence length="304" mass="33886">MFKWVPRSVARLLVGASPESHRVAVGAQRFLFMGMSPGMCRSRGVLALPRGEIFGPSLAGHSCGSFLRLPAPRGRGVERKKSLRTPVCHRLRRSRPALHSAASLSFSSGAARRASRDRPPTTRCSAPFLRGRMSLQAAQSAAAGQRVPTSHRKPRSPAVSRATSLAVRHVGSRRPQHPGIAEEWIDTIQPRRAKVLFMKFRYGILQVKAFTFKWGLLNGSNHEATCELCNMETPETTDHVLLNCIAYDKPRRKWIRPICRNAGIRNYNEAARFLRSSSIPYVVLGLSRFLIAISFIRDKVGLRL</sequence>
<evidence type="ECO:0000313" key="2">
    <source>
        <dbReference type="EMBL" id="KAJ1209077.1"/>
    </source>
</evidence>
<evidence type="ECO:0008006" key="4">
    <source>
        <dbReference type="Google" id="ProtNLM"/>
    </source>
</evidence>
<organism evidence="2 3">
    <name type="scientific">Pleurodeles waltl</name>
    <name type="common">Iberian ribbed newt</name>
    <dbReference type="NCBI Taxonomy" id="8319"/>
    <lineage>
        <taxon>Eukaryota</taxon>
        <taxon>Metazoa</taxon>
        <taxon>Chordata</taxon>
        <taxon>Craniata</taxon>
        <taxon>Vertebrata</taxon>
        <taxon>Euteleostomi</taxon>
        <taxon>Amphibia</taxon>
        <taxon>Batrachia</taxon>
        <taxon>Caudata</taxon>
        <taxon>Salamandroidea</taxon>
        <taxon>Salamandridae</taxon>
        <taxon>Pleurodelinae</taxon>
        <taxon>Pleurodeles</taxon>
    </lineage>
</organism>
<dbReference type="Proteomes" id="UP001066276">
    <property type="component" value="Chromosome 1_2"/>
</dbReference>
<dbReference type="AlphaFoldDB" id="A0AAV7W5B0"/>
<accession>A0AAV7W5B0</accession>
<name>A0AAV7W5B0_PLEWA</name>
<proteinExistence type="predicted"/>
<protein>
    <recommendedName>
        <fullName evidence="4">Reverse transcriptase zinc-binding domain-containing protein</fullName>
    </recommendedName>
</protein>
<evidence type="ECO:0000313" key="3">
    <source>
        <dbReference type="Proteomes" id="UP001066276"/>
    </source>
</evidence>
<comment type="caution">
    <text evidence="2">The sequence shown here is derived from an EMBL/GenBank/DDBJ whole genome shotgun (WGS) entry which is preliminary data.</text>
</comment>